<evidence type="ECO:0000313" key="4">
    <source>
        <dbReference type="Proteomes" id="UP000473325"/>
    </source>
</evidence>
<dbReference type="AlphaFoldDB" id="A0A6L7ENB7"/>
<organism evidence="3 4">
    <name type="scientific">Nocardioides flavescens</name>
    <dbReference type="NCBI Taxonomy" id="2691959"/>
    <lineage>
        <taxon>Bacteria</taxon>
        <taxon>Bacillati</taxon>
        <taxon>Actinomycetota</taxon>
        <taxon>Actinomycetes</taxon>
        <taxon>Propionibacteriales</taxon>
        <taxon>Nocardioidaceae</taxon>
        <taxon>Nocardioides</taxon>
    </lineage>
</organism>
<evidence type="ECO:0000256" key="1">
    <source>
        <dbReference type="SAM" id="MobiDB-lite"/>
    </source>
</evidence>
<sequence>MSTGPGPLSGGWDDQSGDARGGRHAASGDAVHDEVTFDPEPTQAQPIAVQPAAVEAAHHGSTDEVVTCPECGTRSQVALNRRRSQDFCPRCDYPLFWTPSTILTDGDAADQASLRRLPGTAGRVTVASRTCPHCSESNQLTALTCVRCGGLMDPPAPEPVFVAPTPAPVVEPEPEPRRTPWWMWIGGVLTLLVLIALIVYLVG</sequence>
<name>A0A6L7ENB7_9ACTN</name>
<reference evidence="3 4" key="1">
    <citation type="submission" date="2019-12" db="EMBL/GenBank/DDBJ databases">
        <authorList>
            <person name="Kun Z."/>
        </authorList>
    </citation>
    <scope>NUCLEOTIDE SEQUENCE [LARGE SCALE GENOMIC DNA]</scope>
    <source>
        <strain evidence="3 4">YIM 123512</strain>
    </source>
</reference>
<evidence type="ECO:0000256" key="2">
    <source>
        <dbReference type="SAM" id="Phobius"/>
    </source>
</evidence>
<protein>
    <recommendedName>
        <fullName evidence="5">Double zinc ribbon</fullName>
    </recommendedName>
</protein>
<proteinExistence type="predicted"/>
<dbReference type="Proteomes" id="UP000473325">
    <property type="component" value="Unassembled WGS sequence"/>
</dbReference>
<accession>A0A6L7ENB7</accession>
<dbReference type="EMBL" id="WUEK01000002">
    <property type="protein sequence ID" value="MXG88817.1"/>
    <property type="molecule type" value="Genomic_DNA"/>
</dbReference>
<feature type="transmembrane region" description="Helical" evidence="2">
    <location>
        <begin position="181"/>
        <end position="202"/>
    </location>
</feature>
<keyword evidence="2" id="KW-0812">Transmembrane</keyword>
<feature type="region of interest" description="Disordered" evidence="1">
    <location>
        <begin position="1"/>
        <end position="43"/>
    </location>
</feature>
<evidence type="ECO:0008006" key="5">
    <source>
        <dbReference type="Google" id="ProtNLM"/>
    </source>
</evidence>
<keyword evidence="2" id="KW-0472">Membrane</keyword>
<keyword evidence="2" id="KW-1133">Transmembrane helix</keyword>
<keyword evidence="4" id="KW-1185">Reference proteome</keyword>
<evidence type="ECO:0000313" key="3">
    <source>
        <dbReference type="EMBL" id="MXG88817.1"/>
    </source>
</evidence>
<comment type="caution">
    <text evidence="3">The sequence shown here is derived from an EMBL/GenBank/DDBJ whole genome shotgun (WGS) entry which is preliminary data.</text>
</comment>
<gene>
    <name evidence="3" type="ORF">GRQ65_04555</name>
</gene>
<dbReference type="RefSeq" id="WP_160875554.1">
    <property type="nucleotide sequence ID" value="NZ_WUEK01000002.1"/>
</dbReference>